<dbReference type="AlphaFoldDB" id="A0AAN9Y6R0"/>
<dbReference type="InterPro" id="IPR036671">
    <property type="entry name" value="DPH_MB_sf"/>
</dbReference>
<comment type="caution">
    <text evidence="3">The sequence shown here is derived from an EMBL/GenBank/DDBJ whole genome shotgun (WGS) entry which is preliminary data.</text>
</comment>
<evidence type="ECO:0000313" key="4">
    <source>
        <dbReference type="Proteomes" id="UP001367676"/>
    </source>
</evidence>
<dbReference type="PROSITE" id="PS50076">
    <property type="entry name" value="DNAJ_2"/>
    <property type="match status" value="1"/>
</dbReference>
<dbReference type="Pfam" id="PF00226">
    <property type="entry name" value="DnaJ"/>
    <property type="match status" value="1"/>
</dbReference>
<dbReference type="SUPFAM" id="SSF144217">
    <property type="entry name" value="CSL zinc finger"/>
    <property type="match status" value="1"/>
</dbReference>
<dbReference type="GO" id="GO:0008198">
    <property type="term" value="F:ferrous iron binding"/>
    <property type="evidence" value="ECO:0007669"/>
    <property type="project" value="TreeGrafter"/>
</dbReference>
<name>A0AAN9Y6R0_9HEMI</name>
<dbReference type="InterPro" id="IPR001623">
    <property type="entry name" value="DnaJ_domain"/>
</dbReference>
<dbReference type="GO" id="GO:0001671">
    <property type="term" value="F:ATPase activator activity"/>
    <property type="evidence" value="ECO:0007669"/>
    <property type="project" value="TreeGrafter"/>
</dbReference>
<accession>A0AAN9Y6R0</accession>
<dbReference type="Proteomes" id="UP001367676">
    <property type="component" value="Unassembled WGS sequence"/>
</dbReference>
<evidence type="ECO:0000259" key="2">
    <source>
        <dbReference type="PROSITE" id="PS50076"/>
    </source>
</evidence>
<dbReference type="SUPFAM" id="SSF46565">
    <property type="entry name" value="Chaperone J-domain"/>
    <property type="match status" value="1"/>
</dbReference>
<keyword evidence="1" id="KW-0862">Zinc</keyword>
<dbReference type="InterPro" id="IPR018253">
    <property type="entry name" value="DnaJ_domain_CS"/>
</dbReference>
<dbReference type="InterPro" id="IPR036869">
    <property type="entry name" value="J_dom_sf"/>
</dbReference>
<dbReference type="Gene3D" id="3.10.660.10">
    <property type="entry name" value="DPH Zinc finger"/>
    <property type="match status" value="1"/>
</dbReference>
<sequence length="135" mass="15898">MIDYYEILRCSIDASHDQLKSNYKKLILLHHPDKSGESTSDRFHLIQEAWDVLGDSHKRKQFDEELKLFYSYTKNVILYDTVKVDELNHDSDGDYKMCRCGGHYYVTNDLKILLRSLHAVYIPCPFCSFTLKVIE</sequence>
<dbReference type="EMBL" id="JBBCAQ010000018">
    <property type="protein sequence ID" value="KAK7595407.1"/>
    <property type="molecule type" value="Genomic_DNA"/>
</dbReference>
<reference evidence="3 4" key="1">
    <citation type="submission" date="2024-03" db="EMBL/GenBank/DDBJ databases">
        <title>Adaptation during the transition from Ophiocordyceps entomopathogen to insect associate is accompanied by gene loss and intensified selection.</title>
        <authorList>
            <person name="Ward C.M."/>
            <person name="Onetto C.A."/>
            <person name="Borneman A.R."/>
        </authorList>
    </citation>
    <scope>NUCLEOTIDE SEQUENCE [LARGE SCALE GENOMIC DNA]</scope>
    <source>
        <strain evidence="3">AWRI1</strain>
        <tissue evidence="3">Single Adult Female</tissue>
    </source>
</reference>
<feature type="domain" description="J" evidence="2">
    <location>
        <begin position="3"/>
        <end position="66"/>
    </location>
</feature>
<keyword evidence="4" id="KW-1185">Reference proteome</keyword>
<evidence type="ECO:0000313" key="3">
    <source>
        <dbReference type="EMBL" id="KAK7595407.1"/>
    </source>
</evidence>
<dbReference type="PROSITE" id="PS00636">
    <property type="entry name" value="DNAJ_1"/>
    <property type="match status" value="1"/>
</dbReference>
<protein>
    <recommendedName>
        <fullName evidence="2">J domain-containing protein</fullName>
    </recommendedName>
</protein>
<dbReference type="Gene3D" id="1.10.287.110">
    <property type="entry name" value="DnaJ domain"/>
    <property type="match status" value="1"/>
</dbReference>
<dbReference type="SMART" id="SM00271">
    <property type="entry name" value="DnaJ"/>
    <property type="match status" value="1"/>
</dbReference>
<evidence type="ECO:0000256" key="1">
    <source>
        <dbReference type="ARBA" id="ARBA00022833"/>
    </source>
</evidence>
<gene>
    <name evidence="3" type="ORF">V9T40_013232</name>
</gene>
<dbReference type="PANTHER" id="PTHR45255">
    <property type="entry name" value="DNAJ HOMOLOG SUBFAMILY C MEMBER 24"/>
    <property type="match status" value="1"/>
</dbReference>
<dbReference type="CDD" id="cd06257">
    <property type="entry name" value="DnaJ"/>
    <property type="match status" value="1"/>
</dbReference>
<dbReference type="PANTHER" id="PTHR45255:SF1">
    <property type="entry name" value="DNAJ HOMOLOG SUBFAMILY C MEMBER 24"/>
    <property type="match status" value="1"/>
</dbReference>
<organism evidence="3 4">
    <name type="scientific">Parthenolecanium corni</name>
    <dbReference type="NCBI Taxonomy" id="536013"/>
    <lineage>
        <taxon>Eukaryota</taxon>
        <taxon>Metazoa</taxon>
        <taxon>Ecdysozoa</taxon>
        <taxon>Arthropoda</taxon>
        <taxon>Hexapoda</taxon>
        <taxon>Insecta</taxon>
        <taxon>Pterygota</taxon>
        <taxon>Neoptera</taxon>
        <taxon>Paraneoptera</taxon>
        <taxon>Hemiptera</taxon>
        <taxon>Sternorrhyncha</taxon>
        <taxon>Coccoidea</taxon>
        <taxon>Coccidae</taxon>
        <taxon>Parthenolecanium</taxon>
    </lineage>
</organism>
<proteinExistence type="predicted"/>